<dbReference type="Pfam" id="PF14501">
    <property type="entry name" value="HATPase_c_5"/>
    <property type="match status" value="1"/>
</dbReference>
<dbReference type="PANTHER" id="PTHR40448">
    <property type="entry name" value="TWO-COMPONENT SENSOR HISTIDINE KINASE"/>
    <property type="match status" value="1"/>
</dbReference>
<dbReference type="EMBL" id="JAJEPV010000075">
    <property type="protein sequence ID" value="MCC2121340.1"/>
    <property type="molecule type" value="Genomic_DNA"/>
</dbReference>
<evidence type="ECO:0000313" key="3">
    <source>
        <dbReference type="EMBL" id="MCC2121340.1"/>
    </source>
</evidence>
<keyword evidence="1" id="KW-0812">Transmembrane</keyword>
<comment type="caution">
    <text evidence="3">The sequence shown here is derived from an EMBL/GenBank/DDBJ whole genome shotgun (WGS) entry which is preliminary data.</text>
</comment>
<dbReference type="GO" id="GO:0042802">
    <property type="term" value="F:identical protein binding"/>
    <property type="evidence" value="ECO:0007669"/>
    <property type="project" value="TreeGrafter"/>
</dbReference>
<dbReference type="PANTHER" id="PTHR40448:SF1">
    <property type="entry name" value="TWO-COMPONENT SENSOR HISTIDINE KINASE"/>
    <property type="match status" value="1"/>
</dbReference>
<gene>
    <name evidence="3" type="ORF">LKD75_17435</name>
</gene>
<dbReference type="RefSeq" id="WP_227734019.1">
    <property type="nucleotide sequence ID" value="NZ_JAJEPV010000075.1"/>
</dbReference>
<dbReference type="Gene3D" id="3.30.565.10">
    <property type="entry name" value="Histidine kinase-like ATPase, C-terminal domain"/>
    <property type="match status" value="1"/>
</dbReference>
<reference evidence="3 4" key="1">
    <citation type="submission" date="2021-10" db="EMBL/GenBank/DDBJ databases">
        <title>Anaerobic single-cell dispensing facilitates the cultivation of human gut bacteria.</title>
        <authorList>
            <person name="Afrizal A."/>
        </authorList>
    </citation>
    <scope>NUCLEOTIDE SEQUENCE [LARGE SCALE GENOMIC DNA]</scope>
    <source>
        <strain evidence="3 4">CLA-AA-H273</strain>
    </source>
</reference>
<feature type="transmembrane region" description="Helical" evidence="1">
    <location>
        <begin position="115"/>
        <end position="137"/>
    </location>
</feature>
<evidence type="ECO:0000259" key="2">
    <source>
        <dbReference type="Pfam" id="PF14501"/>
    </source>
</evidence>
<feature type="transmembrane region" description="Helical" evidence="1">
    <location>
        <begin position="37"/>
        <end position="70"/>
    </location>
</feature>
<feature type="transmembrane region" description="Helical" evidence="1">
    <location>
        <begin position="82"/>
        <end position="103"/>
    </location>
</feature>
<feature type="domain" description="Sensor histidine kinase NatK-like C-terminal" evidence="2">
    <location>
        <begin position="328"/>
        <end position="424"/>
    </location>
</feature>
<keyword evidence="1" id="KW-1133">Transmembrane helix</keyword>
<dbReference type="AlphaFoldDB" id="A0AAE3A5P3"/>
<sequence length="434" mass="49459">MMLYGVRFLLNLFEMLIYRRFLEAYIGNRRTGLELSVLIMGICAGISSFVNSLGNPVCNLLNTVMILWLFSLQYRAAGRSRIFAVLIYVGINFVTEPIGYVLHMAVVGVWGRDEMVSYFLLAFILEMLRLTVVEIFCRKKTGKKLSFSMLPRTVAGLFCCIPFTSIVCCILLIEIAKRSISGELVVLCLAVIFTIFICNYLVFLMMEKYTEVIEKRREEEMDRQKAAYKEEYYRELEVYVDKINAVRHDMKNQLLAVYDTTEEQGSSGARRMIEGMLQDIRTADEEVYSSNPVLNSILKVKAGKARQHDIEIGIETFVPKKILVADGDMGILFGNLFDNAIEACDKMEQGKKYIHFQLKYQSGNLLLHMKNSKRAGNNAKLQTEKTDTRKHGRGLRSVKRTAEKYGGSLFLEDKGDLFETKLMLTGIAELLGPQ</sequence>
<keyword evidence="4" id="KW-1185">Reference proteome</keyword>
<keyword evidence="1" id="KW-0472">Membrane</keyword>
<dbReference type="InterPro" id="IPR036890">
    <property type="entry name" value="HATPase_C_sf"/>
</dbReference>
<proteinExistence type="predicted"/>
<feature type="transmembrane region" description="Helical" evidence="1">
    <location>
        <begin position="149"/>
        <end position="173"/>
    </location>
</feature>
<evidence type="ECO:0000313" key="4">
    <source>
        <dbReference type="Proteomes" id="UP001197795"/>
    </source>
</evidence>
<protein>
    <submittedName>
        <fullName evidence="3">GHKL domain-containing protein</fullName>
    </submittedName>
</protein>
<accession>A0AAE3A5P3</accession>
<dbReference type="InterPro" id="IPR032834">
    <property type="entry name" value="NatK-like_C"/>
</dbReference>
<organism evidence="3 4">
    <name type="scientific">Waltera acetigignens</name>
    <dbReference type="NCBI Taxonomy" id="2981769"/>
    <lineage>
        <taxon>Bacteria</taxon>
        <taxon>Bacillati</taxon>
        <taxon>Bacillota</taxon>
        <taxon>Clostridia</taxon>
        <taxon>Lachnospirales</taxon>
        <taxon>Lachnospiraceae</taxon>
        <taxon>Waltera</taxon>
    </lineage>
</organism>
<name>A0AAE3A5P3_9FIRM</name>
<dbReference type="CDD" id="cd16935">
    <property type="entry name" value="HATPase_AgrC-ComD-like"/>
    <property type="match status" value="1"/>
</dbReference>
<dbReference type="Proteomes" id="UP001197795">
    <property type="component" value="Unassembled WGS sequence"/>
</dbReference>
<evidence type="ECO:0000256" key="1">
    <source>
        <dbReference type="SAM" id="Phobius"/>
    </source>
</evidence>
<dbReference type="SUPFAM" id="SSF55874">
    <property type="entry name" value="ATPase domain of HSP90 chaperone/DNA topoisomerase II/histidine kinase"/>
    <property type="match status" value="1"/>
</dbReference>
<feature type="transmembrane region" description="Helical" evidence="1">
    <location>
        <begin position="179"/>
        <end position="206"/>
    </location>
</feature>